<dbReference type="OrthoDB" id="14304at10239"/>
<protein>
    <submittedName>
        <fullName evidence="1">Uncharacterized protein</fullName>
    </submittedName>
</protein>
<organism evidence="1 2">
    <name type="scientific">Escherichia phage vB_EcoM-VpaE1</name>
    <dbReference type="NCBI Taxonomy" id="1555238"/>
    <lineage>
        <taxon>Viruses</taxon>
        <taxon>Duplodnaviria</taxon>
        <taxon>Heunggongvirae</taxon>
        <taxon>Uroviricota</taxon>
        <taxon>Caudoviricetes</taxon>
        <taxon>Andersonviridae</taxon>
        <taxon>Ounavirinae</taxon>
        <taxon>Felixounavirus</taxon>
        <taxon>Felixounavirus VpaE1</taxon>
    </lineage>
</organism>
<accession>A0A0A0RK94</accession>
<dbReference type="Proteomes" id="UP000030212">
    <property type="component" value="Genome"/>
</dbReference>
<dbReference type="GeneID" id="24722114"/>
<evidence type="ECO:0000313" key="2">
    <source>
        <dbReference type="Proteomes" id="UP000030212"/>
    </source>
</evidence>
<gene>
    <name evidence="1" type="ORF">VpaE1_096</name>
</gene>
<proteinExistence type="predicted"/>
<dbReference type="KEGG" id="vg:24722114"/>
<dbReference type="EMBL" id="KM657822">
    <property type="protein sequence ID" value="AIW02356.1"/>
    <property type="molecule type" value="Genomic_DNA"/>
</dbReference>
<dbReference type="RefSeq" id="YP_009147365.1">
    <property type="nucleotide sequence ID" value="NC_027337.1"/>
</dbReference>
<evidence type="ECO:0000313" key="1">
    <source>
        <dbReference type="EMBL" id="AIW02356.1"/>
    </source>
</evidence>
<keyword evidence="2" id="KW-1185">Reference proteome</keyword>
<reference evidence="1 2" key="1">
    <citation type="submission" date="2014-09" db="EMBL/GenBank/DDBJ databases">
        <title>Genome of Escherichia coli infecting bacteriophage vB_EcoM-VpaE1.</title>
        <authorList>
            <person name="Truncaite L."/>
            <person name="Simoliunas E."/>
            <person name="Zajanckauskaite A."/>
            <person name="Kaliniene L."/>
            <person name="Vilkaityte M."/>
            <person name="Meskys R."/>
        </authorList>
    </citation>
    <scope>NUCLEOTIDE SEQUENCE [LARGE SCALE GENOMIC DNA]</scope>
    <source>
        <strain evidence="1">VpaE1</strain>
    </source>
</reference>
<sequence length="140" mass="16514">MQKMFVHPDIADFVRALHKLEELDIAAQREYAHHHRRMVDIQHEIELSENYEDDLKCSVFEHMKDVATARRKAKDTVALLDSLKKRLQSGTDLCNLASLINDVETSWDRHYYPRSEKTLDFSSSENLKCSRKKLNQLREK</sequence>
<name>A0A0A0RK94_9CAUD</name>